<dbReference type="EMBL" id="LWMT01000149">
    <property type="protein sequence ID" value="KZX14463.1"/>
    <property type="molecule type" value="Genomic_DNA"/>
</dbReference>
<dbReference type="OrthoDB" id="76757at2157"/>
<accession>A0A166CFW9</accession>
<comment type="caution">
    <text evidence="1">The sequence shown here is derived from an EMBL/GenBank/DDBJ whole genome shotgun (WGS) entry which is preliminary data.</text>
</comment>
<dbReference type="AlphaFoldDB" id="A0A166CFW9"/>
<dbReference type="PATRIC" id="fig|55758.3.peg.968"/>
<reference evidence="1 2" key="1">
    <citation type="submission" date="2016-04" db="EMBL/GenBank/DDBJ databases">
        <title>Genome sequence of Methanobrevibacter filiformis DSM 11501.</title>
        <authorList>
            <person name="Poehlein A."/>
            <person name="Seedorf H."/>
            <person name="Daniel R."/>
        </authorList>
    </citation>
    <scope>NUCLEOTIDE SEQUENCE [LARGE SCALE GENOMIC DNA]</scope>
    <source>
        <strain evidence="1 2">DSM 11501</strain>
    </source>
</reference>
<gene>
    <name evidence="1" type="ORF">MBFIL_08600</name>
</gene>
<keyword evidence="2" id="KW-1185">Reference proteome</keyword>
<dbReference type="RefSeq" id="WP_066971851.1">
    <property type="nucleotide sequence ID" value="NZ_LWMT01000149.1"/>
</dbReference>
<evidence type="ECO:0000313" key="1">
    <source>
        <dbReference type="EMBL" id="KZX14463.1"/>
    </source>
</evidence>
<protein>
    <submittedName>
        <fullName evidence="1">Uncharacterized protein</fullName>
    </submittedName>
</protein>
<dbReference type="Proteomes" id="UP000077066">
    <property type="component" value="Unassembled WGS sequence"/>
</dbReference>
<sequence length="104" mass="12195">MKVANEKMKTSIVIEKNIMKKLKKIAIDKEITQNKLINEYIIKGIKDENKNKPSMKIPEHLIRNKDTYNPDPDELMEMAGIIKIDKPFDTLKAIKEVRSDKEWL</sequence>
<organism evidence="1 2">
    <name type="scientific">Methanobrevibacter filiformis</name>
    <dbReference type="NCBI Taxonomy" id="55758"/>
    <lineage>
        <taxon>Archaea</taxon>
        <taxon>Methanobacteriati</taxon>
        <taxon>Methanobacteriota</taxon>
        <taxon>Methanomada group</taxon>
        <taxon>Methanobacteria</taxon>
        <taxon>Methanobacteriales</taxon>
        <taxon>Methanobacteriaceae</taxon>
        <taxon>Methanobrevibacter</taxon>
    </lineage>
</organism>
<evidence type="ECO:0000313" key="2">
    <source>
        <dbReference type="Proteomes" id="UP000077066"/>
    </source>
</evidence>
<proteinExistence type="predicted"/>
<name>A0A166CFW9_9EURY</name>